<accession>C7IXP3</accession>
<reference evidence="3" key="2">
    <citation type="journal article" date="2008" name="Nucleic Acids Res.">
        <title>The rice annotation project database (RAP-DB): 2008 update.</title>
        <authorList>
            <consortium name="The rice annotation project (RAP)"/>
        </authorList>
    </citation>
    <scope>GENOME REANNOTATION</scope>
    <source>
        <strain evidence="3">cv. Nipponbare</strain>
    </source>
</reference>
<evidence type="ECO:0000256" key="1">
    <source>
        <dbReference type="SAM" id="MobiDB-lite"/>
    </source>
</evidence>
<proteinExistence type="predicted"/>
<reference evidence="2 3" key="1">
    <citation type="journal article" date="2005" name="Nature">
        <title>The map-based sequence of the rice genome.</title>
        <authorList>
            <consortium name="International rice genome sequencing project (IRGSP)"/>
            <person name="Matsumoto T."/>
            <person name="Wu J."/>
            <person name="Kanamori H."/>
            <person name="Katayose Y."/>
            <person name="Fujisawa M."/>
            <person name="Namiki N."/>
            <person name="Mizuno H."/>
            <person name="Yamamoto K."/>
            <person name="Antonio B.A."/>
            <person name="Baba T."/>
            <person name="Sakata K."/>
            <person name="Nagamura Y."/>
            <person name="Aoki H."/>
            <person name="Arikawa K."/>
            <person name="Arita K."/>
            <person name="Bito T."/>
            <person name="Chiden Y."/>
            <person name="Fujitsuka N."/>
            <person name="Fukunaka R."/>
            <person name="Hamada M."/>
            <person name="Harada C."/>
            <person name="Hayashi A."/>
            <person name="Hijishita S."/>
            <person name="Honda M."/>
            <person name="Hosokawa S."/>
            <person name="Ichikawa Y."/>
            <person name="Idonuma A."/>
            <person name="Iijima M."/>
            <person name="Ikeda M."/>
            <person name="Ikeno M."/>
            <person name="Ito K."/>
            <person name="Ito S."/>
            <person name="Ito T."/>
            <person name="Ito Y."/>
            <person name="Ito Y."/>
            <person name="Iwabuchi A."/>
            <person name="Kamiya K."/>
            <person name="Karasawa W."/>
            <person name="Kurita K."/>
            <person name="Katagiri S."/>
            <person name="Kikuta A."/>
            <person name="Kobayashi H."/>
            <person name="Kobayashi N."/>
            <person name="Machita K."/>
            <person name="Maehara T."/>
            <person name="Masukawa M."/>
            <person name="Mizubayashi T."/>
            <person name="Mukai Y."/>
            <person name="Nagasaki H."/>
            <person name="Nagata Y."/>
            <person name="Naito S."/>
            <person name="Nakashima M."/>
            <person name="Nakama Y."/>
            <person name="Nakamichi Y."/>
            <person name="Nakamura M."/>
            <person name="Meguro A."/>
            <person name="Negishi M."/>
            <person name="Ohta I."/>
            <person name="Ohta T."/>
            <person name="Okamoto M."/>
            <person name="Ono N."/>
            <person name="Saji S."/>
            <person name="Sakaguchi M."/>
            <person name="Sakai K."/>
            <person name="Shibata M."/>
            <person name="Shimokawa T."/>
            <person name="Song J."/>
            <person name="Takazaki Y."/>
            <person name="Terasawa K."/>
            <person name="Tsugane M."/>
            <person name="Tsuji K."/>
            <person name="Ueda S."/>
            <person name="Waki K."/>
            <person name="Yamagata H."/>
            <person name="Yamamoto M."/>
            <person name="Yamamoto S."/>
            <person name="Yamane H."/>
            <person name="Yoshiki S."/>
            <person name="Yoshihara R."/>
            <person name="Yukawa K."/>
            <person name="Zhong H."/>
            <person name="Yano M."/>
            <person name="Yuan Q."/>
            <person name="Ouyang S."/>
            <person name="Liu J."/>
            <person name="Jones K.M."/>
            <person name="Gansberger K."/>
            <person name="Moffat K."/>
            <person name="Hill J."/>
            <person name="Bera J."/>
            <person name="Fadrosh D."/>
            <person name="Jin S."/>
            <person name="Johri S."/>
            <person name="Kim M."/>
            <person name="Overton L."/>
            <person name="Reardon M."/>
            <person name="Tsitrin T."/>
            <person name="Vuong H."/>
            <person name="Weaver B."/>
            <person name="Ciecko A."/>
            <person name="Tallon L."/>
            <person name="Jackson J."/>
            <person name="Pai G."/>
            <person name="Aken S.V."/>
            <person name="Utterback T."/>
            <person name="Reidmuller S."/>
            <person name="Feldblyum T."/>
            <person name="Hsiao J."/>
            <person name="Zismann V."/>
            <person name="Iobst S."/>
            <person name="de Vazeille A.R."/>
            <person name="Buell C.R."/>
            <person name="Ying K."/>
            <person name="Li Y."/>
            <person name="Lu T."/>
            <person name="Huang Y."/>
            <person name="Zhao Q."/>
            <person name="Feng Q."/>
            <person name="Zhang L."/>
            <person name="Zhu J."/>
            <person name="Weng Q."/>
            <person name="Mu J."/>
            <person name="Lu Y."/>
            <person name="Fan D."/>
            <person name="Liu Y."/>
            <person name="Guan J."/>
            <person name="Zhang Y."/>
            <person name="Yu S."/>
            <person name="Liu X."/>
            <person name="Zhang Y."/>
            <person name="Hong G."/>
            <person name="Han B."/>
            <person name="Choisne N."/>
            <person name="Demange N."/>
            <person name="Orjeda G."/>
            <person name="Samain S."/>
            <person name="Cattolico L."/>
            <person name="Pelletier E."/>
            <person name="Couloux A."/>
            <person name="Segurens B."/>
            <person name="Wincker P."/>
            <person name="D'Hont A."/>
            <person name="Scarpelli C."/>
            <person name="Weissenbach J."/>
            <person name="Salanoubat M."/>
            <person name="Quetier F."/>
            <person name="Yu Y."/>
            <person name="Kim H.R."/>
            <person name="Rambo T."/>
            <person name="Currie J."/>
            <person name="Collura K."/>
            <person name="Luo M."/>
            <person name="Yang T."/>
            <person name="Ammiraju J.S.S."/>
            <person name="Engler F."/>
            <person name="Soderlund C."/>
            <person name="Wing R.A."/>
            <person name="Palmer L.E."/>
            <person name="de la Bastide M."/>
            <person name="Spiegel L."/>
            <person name="Nascimento L."/>
            <person name="Zutavern T."/>
            <person name="O'Shaughnessy A."/>
            <person name="Dike S."/>
            <person name="Dedhia N."/>
            <person name="Preston R."/>
            <person name="Balija V."/>
            <person name="McCombie W.R."/>
            <person name="Chow T."/>
            <person name="Chen H."/>
            <person name="Chung M."/>
            <person name="Chen C."/>
            <person name="Shaw J."/>
            <person name="Wu H."/>
            <person name="Hsiao K."/>
            <person name="Chao Y."/>
            <person name="Chu M."/>
            <person name="Cheng C."/>
            <person name="Hour A."/>
            <person name="Lee P."/>
            <person name="Lin S."/>
            <person name="Lin Y."/>
            <person name="Liou J."/>
            <person name="Liu S."/>
            <person name="Hsing Y."/>
            <person name="Raghuvanshi S."/>
            <person name="Mohanty A."/>
            <person name="Bharti A.K."/>
            <person name="Gaur A."/>
            <person name="Gupta V."/>
            <person name="Kumar D."/>
            <person name="Ravi V."/>
            <person name="Vij S."/>
            <person name="Kapur A."/>
            <person name="Khurana P."/>
            <person name="Khurana P."/>
            <person name="Khurana J.P."/>
            <person name="Tyagi A.K."/>
            <person name="Gaikwad K."/>
            <person name="Singh A."/>
            <person name="Dalal V."/>
            <person name="Srivastava S."/>
            <person name="Dixit A."/>
            <person name="Pal A.K."/>
            <person name="Ghazi I.A."/>
            <person name="Yadav M."/>
            <person name="Pandit A."/>
            <person name="Bhargava A."/>
            <person name="Sureshbabu K."/>
            <person name="Batra K."/>
            <person name="Sharma T.R."/>
            <person name="Mohapatra T."/>
            <person name="Singh N.K."/>
            <person name="Messing J."/>
            <person name="Nelson A.B."/>
            <person name="Fuks G."/>
            <person name="Kavchok S."/>
            <person name="Keizer G."/>
            <person name="Linton E."/>
            <person name="Llaca V."/>
            <person name="Song R."/>
            <person name="Tanyolac B."/>
            <person name="Young S."/>
            <person name="Ho-Il K."/>
            <person name="Hahn J.H."/>
            <person name="Sangsakoo G."/>
            <person name="Vanavichit A."/>
            <person name="de Mattos Luiz.A.T."/>
            <person name="Zimmer P.D."/>
            <person name="Malone G."/>
            <person name="Dellagostin O."/>
            <person name="de Oliveira A.C."/>
            <person name="Bevan M."/>
            <person name="Bancroft I."/>
            <person name="Minx P."/>
            <person name="Cordum H."/>
            <person name="Wilson R."/>
            <person name="Cheng Z."/>
            <person name="Jin W."/>
            <person name="Jiang J."/>
            <person name="Leong S.A."/>
            <person name="Iwama H."/>
            <person name="Gojobori T."/>
            <person name="Itoh T."/>
            <person name="Niimura Y."/>
            <person name="Fujii Y."/>
            <person name="Habara T."/>
            <person name="Sakai H."/>
            <person name="Sato Y."/>
            <person name="Wilson G."/>
            <person name="Kumar K."/>
            <person name="McCouch S."/>
            <person name="Juretic N."/>
            <person name="Hoen D."/>
            <person name="Wright S."/>
            <person name="Bruskiewich R."/>
            <person name="Bureau T."/>
            <person name="Miyao A."/>
            <person name="Hirochika H."/>
            <person name="Nishikawa T."/>
            <person name="Kadowaki K."/>
            <person name="Sugiura M."/>
            <person name="Burr B."/>
            <person name="Sasaki T."/>
        </authorList>
    </citation>
    <scope>NUCLEOTIDE SEQUENCE [LARGE SCALE GENOMIC DNA]</scope>
    <source>
        <strain evidence="3">cv. Nipponbare</strain>
    </source>
</reference>
<dbReference type="AlphaFoldDB" id="C7IXP3"/>
<organism evidence="2 3">
    <name type="scientific">Oryza sativa subsp. japonica</name>
    <name type="common">Rice</name>
    <dbReference type="NCBI Taxonomy" id="39947"/>
    <lineage>
        <taxon>Eukaryota</taxon>
        <taxon>Viridiplantae</taxon>
        <taxon>Streptophyta</taxon>
        <taxon>Embryophyta</taxon>
        <taxon>Tracheophyta</taxon>
        <taxon>Spermatophyta</taxon>
        <taxon>Magnoliopsida</taxon>
        <taxon>Liliopsida</taxon>
        <taxon>Poales</taxon>
        <taxon>Poaceae</taxon>
        <taxon>BOP clade</taxon>
        <taxon>Oryzoideae</taxon>
        <taxon>Oryzeae</taxon>
        <taxon>Oryzinae</taxon>
        <taxon>Oryza</taxon>
        <taxon>Oryza sativa</taxon>
    </lineage>
</organism>
<evidence type="ECO:0000313" key="2">
    <source>
        <dbReference type="EMBL" id="BAH91419.1"/>
    </source>
</evidence>
<evidence type="ECO:0000313" key="3">
    <source>
        <dbReference type="Proteomes" id="UP000000763"/>
    </source>
</evidence>
<dbReference type="EMBL" id="AP008207">
    <property type="protein sequence ID" value="BAH91419.1"/>
    <property type="molecule type" value="Genomic_DNA"/>
</dbReference>
<dbReference type="Proteomes" id="UP000000763">
    <property type="component" value="Chromosome 1"/>
</dbReference>
<name>C7IXP3_ORYSJ</name>
<feature type="region of interest" description="Disordered" evidence="1">
    <location>
        <begin position="31"/>
        <end position="81"/>
    </location>
</feature>
<protein>
    <submittedName>
        <fullName evidence="2">Os01g0893500 protein</fullName>
    </submittedName>
</protein>
<gene>
    <name evidence="2" type="ordered locus">Os01g0893500</name>
</gene>
<feature type="compositionally biased region" description="Basic residues" evidence="1">
    <location>
        <begin position="35"/>
        <end position="46"/>
    </location>
</feature>
<dbReference type="KEGG" id="dosa:Os01g0893500"/>
<sequence length="81" mass="8943">MYVNVVSLPLRISCRTRTWRGVVGVVSAAPWAAGNRRRPAAPRRRAGPADGRRRPPCRRRGPWLPRRGGSVLLDPHGAGVR</sequence>